<dbReference type="InterPro" id="IPR028598">
    <property type="entry name" value="BOP1/Erb1"/>
</dbReference>
<comment type="function">
    <text evidence="6">Component of the NOP7 complex, which is required for maturation of the 25S and 5.8S ribosomal RNAs and formation of the 60S ribosome.</text>
</comment>
<keyword evidence="2 6" id="KW-0698">rRNA processing</keyword>
<comment type="subcellular location">
    <subcellularLocation>
        <location evidence="6">Nucleus</location>
        <location evidence="6">Nucleolus</location>
    </subcellularLocation>
    <subcellularLocation>
        <location evidence="6">Nucleus</location>
        <location evidence="6">Nucleoplasm</location>
    </subcellularLocation>
</comment>
<evidence type="ECO:0000256" key="7">
    <source>
        <dbReference type="PROSITE-ProRule" id="PRU00221"/>
    </source>
</evidence>
<protein>
    <recommendedName>
        <fullName evidence="6">Ribosome biogenesis protein ERB1</fullName>
    </recommendedName>
    <alternativeName>
        <fullName evidence="6">Eukaryotic ribosome biogenesis protein 1</fullName>
    </alternativeName>
</protein>
<dbReference type="InterPro" id="IPR036322">
    <property type="entry name" value="WD40_repeat_dom_sf"/>
</dbReference>
<dbReference type="GO" id="GO:0070545">
    <property type="term" value="C:PeBoW complex"/>
    <property type="evidence" value="ECO:0007669"/>
    <property type="project" value="TreeGrafter"/>
</dbReference>
<feature type="repeat" description="WD" evidence="7">
    <location>
        <begin position="671"/>
        <end position="712"/>
    </location>
</feature>
<organism evidence="10 11">
    <name type="scientific">Leucocoprinus leucothites</name>
    <dbReference type="NCBI Taxonomy" id="201217"/>
    <lineage>
        <taxon>Eukaryota</taxon>
        <taxon>Fungi</taxon>
        <taxon>Dikarya</taxon>
        <taxon>Basidiomycota</taxon>
        <taxon>Agaricomycotina</taxon>
        <taxon>Agaricomycetes</taxon>
        <taxon>Agaricomycetidae</taxon>
        <taxon>Agaricales</taxon>
        <taxon>Agaricineae</taxon>
        <taxon>Agaricaceae</taxon>
        <taxon>Leucocoprinus</taxon>
    </lineage>
</organism>
<dbReference type="PANTHER" id="PTHR17605">
    <property type="entry name" value="RIBOSOME BIOGENESIS PROTEIN BOP1 BLOCK OF PROLIFERATION 1 PROTEIN"/>
    <property type="match status" value="1"/>
</dbReference>
<dbReference type="GO" id="GO:0005654">
    <property type="term" value="C:nucleoplasm"/>
    <property type="evidence" value="ECO:0007669"/>
    <property type="project" value="UniProtKB-SubCell"/>
</dbReference>
<comment type="similarity">
    <text evidence="6">Belongs to the WD repeat BOP1/ERB1 family.</text>
</comment>
<dbReference type="InterPro" id="IPR015943">
    <property type="entry name" value="WD40/YVTN_repeat-like_dom_sf"/>
</dbReference>
<evidence type="ECO:0000256" key="3">
    <source>
        <dbReference type="ARBA" id="ARBA00022574"/>
    </source>
</evidence>
<dbReference type="GO" id="GO:0000466">
    <property type="term" value="P:maturation of 5.8S rRNA from tricistronic rRNA transcript (SSU-rRNA, 5.8S rRNA, LSU-rRNA)"/>
    <property type="evidence" value="ECO:0007669"/>
    <property type="project" value="UniProtKB-UniRule"/>
</dbReference>
<dbReference type="OrthoDB" id="5571054at2759"/>
<evidence type="ECO:0000256" key="5">
    <source>
        <dbReference type="ARBA" id="ARBA00023242"/>
    </source>
</evidence>
<comment type="caution">
    <text evidence="10">The sequence shown here is derived from an EMBL/GenBank/DDBJ whole genome shotgun (WGS) entry which is preliminary data.</text>
</comment>
<dbReference type="Proteomes" id="UP000559027">
    <property type="component" value="Unassembled WGS sequence"/>
</dbReference>
<accession>A0A8H5GF43</accession>
<sequence>MAVDSDRRSSRKRKQTEEDHETQPESKPVQLEMLTDEEDANEISSDDGEADEFPEIDANSDSEADDGGNSSEDEEEDVADEDEDNEDTEETEDDSDDLDSDSSLHVFPKAKTVISDITGHPKRVYPDIEPDYDSDSSTEDTPNRVGDIPMHWYDDLPHIGYDINGRKVLRPARGDELDKFLATVEDPDSWISAFDKNLQTDKPLTDEELDIIKRLYQNENPDANYDPYEPMVEWFTGKGKEEVMPLSAAPEPKRRWIPSKWEKQKVMKIVRAIRQGKILPNKPKSTKKIDFYAIWSDQPSTLQQPPPPAPKPRLPTNSESYNPPEEYLPTEEERKEWEDKDPEDRERDYLPQKYSSLRLVPAYDNFIKQRFNRQLDLYLAPRIQRVKLNIDPNSLIPKLPSPNTLKPFPNYKSLTFTHTTGRARCVSVSPDGFWVASGDEGGVISLWEVNVGREVKRWTFNGKVSAIDWCPRTDATYFVVGVGEDLHFLVPPNLPEPTFSLTKSLLAPPTLPPAPTVPSPVKWESASSASWSVDTPILSVHLPPSSGSPSQITWHRRGDYVASVSTGGAQNGVWMHQISRRHSQAPFKKVKGLVQAVLFHPTKPHFFVATQQYIRLYNLAEQQLLKTLSPGIRWISSMDVHPSGDHLIVGGYDRKLCWFDLELSDKPYKSLRYHTRAIRSVHFHPTYPLFASSSDDGSIQIFHARVYNDLLTDPLIVPLKILRGHKVSEGLGVLQIRWCNKQPWLLSGGADGNVAVWYS</sequence>
<evidence type="ECO:0000256" key="8">
    <source>
        <dbReference type="SAM" id="MobiDB-lite"/>
    </source>
</evidence>
<dbReference type="Gene3D" id="2.130.10.10">
    <property type="entry name" value="YVTN repeat-like/Quinoprotein amine dehydrogenase"/>
    <property type="match status" value="1"/>
</dbReference>
<dbReference type="GO" id="GO:0043021">
    <property type="term" value="F:ribonucleoprotein complex binding"/>
    <property type="evidence" value="ECO:0007669"/>
    <property type="project" value="UniProtKB-UniRule"/>
</dbReference>
<keyword evidence="5 6" id="KW-0539">Nucleus</keyword>
<dbReference type="SUPFAM" id="SSF50978">
    <property type="entry name" value="WD40 repeat-like"/>
    <property type="match status" value="1"/>
</dbReference>
<reference evidence="10 11" key="1">
    <citation type="journal article" date="2020" name="ISME J.">
        <title>Uncovering the hidden diversity of litter-decomposition mechanisms in mushroom-forming fungi.</title>
        <authorList>
            <person name="Floudas D."/>
            <person name="Bentzer J."/>
            <person name="Ahren D."/>
            <person name="Johansson T."/>
            <person name="Persson P."/>
            <person name="Tunlid A."/>
        </authorList>
    </citation>
    <scope>NUCLEOTIDE SEQUENCE [LARGE SCALE GENOMIC DNA]</scope>
    <source>
        <strain evidence="10 11">CBS 146.42</strain>
    </source>
</reference>
<evidence type="ECO:0000256" key="2">
    <source>
        <dbReference type="ARBA" id="ARBA00022552"/>
    </source>
</evidence>
<keyword evidence="11" id="KW-1185">Reference proteome</keyword>
<feature type="compositionally biased region" description="Basic and acidic residues" evidence="8">
    <location>
        <begin position="331"/>
        <end position="349"/>
    </location>
</feature>
<evidence type="ECO:0000256" key="4">
    <source>
        <dbReference type="ARBA" id="ARBA00022737"/>
    </source>
</evidence>
<dbReference type="SMART" id="SM01035">
    <property type="entry name" value="BOP1NT"/>
    <property type="match status" value="1"/>
</dbReference>
<feature type="region of interest" description="Disordered" evidence="8">
    <location>
        <begin position="1"/>
        <end position="146"/>
    </location>
</feature>
<dbReference type="AlphaFoldDB" id="A0A8H5GF43"/>
<dbReference type="PROSITE" id="PS50082">
    <property type="entry name" value="WD_REPEATS_2"/>
    <property type="match status" value="2"/>
</dbReference>
<dbReference type="FunFam" id="2.130.10.10:FF:000576">
    <property type="entry name" value="Ribosome biogenesis protein ERB1"/>
    <property type="match status" value="1"/>
</dbReference>
<evidence type="ECO:0000256" key="6">
    <source>
        <dbReference type="HAMAP-Rule" id="MF_03027"/>
    </source>
</evidence>
<dbReference type="PANTHER" id="PTHR17605:SF0">
    <property type="entry name" value="RIBOSOME BIOGENESIS PROTEIN BOP1"/>
    <property type="match status" value="1"/>
</dbReference>
<dbReference type="GO" id="GO:0030687">
    <property type="term" value="C:preribosome, large subunit precursor"/>
    <property type="evidence" value="ECO:0007669"/>
    <property type="project" value="UniProtKB-UniRule"/>
</dbReference>
<proteinExistence type="inferred from homology"/>
<dbReference type="Pfam" id="PF00400">
    <property type="entry name" value="WD40"/>
    <property type="match status" value="4"/>
</dbReference>
<dbReference type="InterPro" id="IPR001680">
    <property type="entry name" value="WD40_rpt"/>
</dbReference>
<dbReference type="Pfam" id="PF08145">
    <property type="entry name" value="BOP1NT"/>
    <property type="match status" value="1"/>
</dbReference>
<keyword evidence="3 7" id="KW-0853">WD repeat</keyword>
<name>A0A8H5GF43_9AGAR</name>
<feature type="domain" description="BOP1 N-terminal" evidence="9">
    <location>
        <begin position="153"/>
        <end position="409"/>
    </location>
</feature>
<evidence type="ECO:0000313" key="10">
    <source>
        <dbReference type="EMBL" id="KAF5363904.1"/>
    </source>
</evidence>
<feature type="compositionally biased region" description="Pro residues" evidence="8">
    <location>
        <begin position="304"/>
        <end position="313"/>
    </location>
</feature>
<feature type="compositionally biased region" description="Acidic residues" evidence="8">
    <location>
        <begin position="128"/>
        <end position="138"/>
    </location>
</feature>
<feature type="compositionally biased region" description="Acidic residues" evidence="8">
    <location>
        <begin position="34"/>
        <end position="100"/>
    </location>
</feature>
<evidence type="ECO:0000256" key="1">
    <source>
        <dbReference type="ARBA" id="ARBA00022517"/>
    </source>
</evidence>
<keyword evidence="1 6" id="KW-0690">Ribosome biogenesis</keyword>
<evidence type="ECO:0000313" key="11">
    <source>
        <dbReference type="Proteomes" id="UP000559027"/>
    </source>
</evidence>
<gene>
    <name evidence="6" type="primary">ERB1</name>
    <name evidence="10" type="ORF">D9756_000861</name>
</gene>
<dbReference type="SMART" id="SM00320">
    <property type="entry name" value="WD40"/>
    <property type="match status" value="6"/>
</dbReference>
<evidence type="ECO:0000259" key="9">
    <source>
        <dbReference type="SMART" id="SM01035"/>
    </source>
</evidence>
<dbReference type="EMBL" id="JAACJO010000001">
    <property type="protein sequence ID" value="KAF5363904.1"/>
    <property type="molecule type" value="Genomic_DNA"/>
</dbReference>
<feature type="repeat" description="WD" evidence="7">
    <location>
        <begin position="416"/>
        <end position="457"/>
    </location>
</feature>
<comment type="subunit">
    <text evidence="6">Component of the NOP7 complex, composed of ERB1, NOP7 and YTM1. Within the NOP7 complex ERB1 appears to interact directly with NOP7 and YTM1. The NOP7 complex also associates with the 66S pre-ribosome.</text>
</comment>
<dbReference type="InterPro" id="IPR012953">
    <property type="entry name" value="BOP1_N_dom"/>
</dbReference>
<feature type="compositionally biased region" description="Basic and acidic residues" evidence="8">
    <location>
        <begin position="15"/>
        <end position="24"/>
    </location>
</feature>
<dbReference type="HAMAP" id="MF_03027">
    <property type="entry name" value="BOP1"/>
    <property type="match status" value="1"/>
</dbReference>
<feature type="region of interest" description="Disordered" evidence="8">
    <location>
        <begin position="298"/>
        <end position="349"/>
    </location>
</feature>
<dbReference type="GO" id="GO:0000463">
    <property type="term" value="P:maturation of LSU-rRNA from tricistronic rRNA transcript (SSU-rRNA, 5.8S rRNA, LSU-rRNA)"/>
    <property type="evidence" value="ECO:0007669"/>
    <property type="project" value="UniProtKB-UniRule"/>
</dbReference>
<keyword evidence="4" id="KW-0677">Repeat</keyword>